<name>A0A1L9BBV4_9BACT</name>
<evidence type="ECO:0000313" key="2">
    <source>
        <dbReference type="Proteomes" id="UP000182229"/>
    </source>
</evidence>
<protein>
    <recommendedName>
        <fullName evidence="3">TIGR02265 family protein</fullName>
    </recommendedName>
</protein>
<proteinExistence type="predicted"/>
<dbReference type="Pfam" id="PF09536">
    <property type="entry name" value="DUF2378"/>
    <property type="match status" value="1"/>
</dbReference>
<dbReference type="RefSeq" id="WP_071899912.1">
    <property type="nucleotide sequence ID" value="NZ_MPIN01000004.1"/>
</dbReference>
<dbReference type="InterPro" id="IPR011751">
    <property type="entry name" value="Mxa_paralog_2265"/>
</dbReference>
<organism evidence="1 2">
    <name type="scientific">Cystobacter ferrugineus</name>
    <dbReference type="NCBI Taxonomy" id="83449"/>
    <lineage>
        <taxon>Bacteria</taxon>
        <taxon>Pseudomonadati</taxon>
        <taxon>Myxococcota</taxon>
        <taxon>Myxococcia</taxon>
        <taxon>Myxococcales</taxon>
        <taxon>Cystobacterineae</taxon>
        <taxon>Archangiaceae</taxon>
        <taxon>Cystobacter</taxon>
    </lineage>
</organism>
<reference evidence="2" key="1">
    <citation type="submission" date="2016-11" db="EMBL/GenBank/DDBJ databases">
        <authorList>
            <person name="Shukria A."/>
            <person name="Stevens D.C."/>
        </authorList>
    </citation>
    <scope>NUCLEOTIDE SEQUENCE [LARGE SCALE GENOMIC DNA]</scope>
    <source>
        <strain evidence="2">Cbfe23</strain>
    </source>
</reference>
<dbReference type="Proteomes" id="UP000182229">
    <property type="component" value="Unassembled WGS sequence"/>
</dbReference>
<evidence type="ECO:0008006" key="3">
    <source>
        <dbReference type="Google" id="ProtNLM"/>
    </source>
</evidence>
<reference evidence="1 2" key="2">
    <citation type="submission" date="2016-12" db="EMBL/GenBank/DDBJ databases">
        <title>Draft Genome Sequence of Cystobacter ferrugineus Strain Cbfe23.</title>
        <authorList>
            <person name="Akbar S."/>
            <person name="Dowd S.E."/>
            <person name="Stevens D.C."/>
        </authorList>
    </citation>
    <scope>NUCLEOTIDE SEQUENCE [LARGE SCALE GENOMIC DNA]</scope>
    <source>
        <strain evidence="1 2">Cbfe23</strain>
    </source>
</reference>
<dbReference type="EMBL" id="MPIN01000004">
    <property type="protein sequence ID" value="OJH39752.1"/>
    <property type="molecule type" value="Genomic_DNA"/>
</dbReference>
<dbReference type="NCBIfam" id="TIGR02265">
    <property type="entry name" value="Mxa_TIGR02265"/>
    <property type="match status" value="1"/>
</dbReference>
<evidence type="ECO:0000313" key="1">
    <source>
        <dbReference type="EMBL" id="OJH39752.1"/>
    </source>
</evidence>
<sequence>MHRHVEQDPWDVVPPGSDEDLARRLAMASPSDTARGMFLRTTLEAVRCLGDEEAVRDCQRASGEDKLVDFFAYPVSASLRMMFIAARMLEQRCGGIDEALRALGYRAADGFLCSAAGMALQLLANGDVKKLVDNLPATYRASVSFGSRSIVWTGPTRGRLIMRREFMPYPFLEGVLMGVLDKASARDAQVRGHQLSTLESEYEVSWQT</sequence>
<dbReference type="OrthoDB" id="5523318at2"/>
<dbReference type="STRING" id="83449.BON30_17115"/>
<dbReference type="AlphaFoldDB" id="A0A1L9BBV4"/>
<accession>A0A1L9BBV4</accession>
<comment type="caution">
    <text evidence="1">The sequence shown here is derived from an EMBL/GenBank/DDBJ whole genome shotgun (WGS) entry which is preliminary data.</text>
</comment>
<gene>
    <name evidence="1" type="ORF">BON30_17115</name>
</gene>
<keyword evidence="2" id="KW-1185">Reference proteome</keyword>